<accession>A0ABP0R6W7</accession>
<keyword evidence="2" id="KW-1185">Reference proteome</keyword>
<evidence type="ECO:0000313" key="2">
    <source>
        <dbReference type="Proteomes" id="UP001642484"/>
    </source>
</evidence>
<feature type="non-terminal residue" evidence="1">
    <location>
        <position position="1"/>
    </location>
</feature>
<comment type="caution">
    <text evidence="1">The sequence shown here is derived from an EMBL/GenBank/DDBJ whole genome shotgun (WGS) entry which is preliminary data.</text>
</comment>
<reference evidence="1 2" key="1">
    <citation type="submission" date="2024-02" db="EMBL/GenBank/DDBJ databases">
        <authorList>
            <person name="Chen Y."/>
            <person name="Shah S."/>
            <person name="Dougan E. K."/>
            <person name="Thang M."/>
            <person name="Chan C."/>
        </authorList>
    </citation>
    <scope>NUCLEOTIDE SEQUENCE [LARGE SCALE GENOMIC DNA]</scope>
</reference>
<dbReference type="EMBL" id="CAXAMN010025590">
    <property type="protein sequence ID" value="CAK9096329.1"/>
    <property type="molecule type" value="Genomic_DNA"/>
</dbReference>
<sequence length="110" mass="11882">VAALLDKHLVVRLLSLVRMCGPFNCGAGIKFLQLMGTVLQSRSSNPDVDMLVTCHILLSYASSIVDDAVSALQGDQEQQRLGCGFRADRETGKKEADMGTHAQTFGTLWG</sequence>
<organism evidence="1 2">
    <name type="scientific">Durusdinium trenchii</name>
    <dbReference type="NCBI Taxonomy" id="1381693"/>
    <lineage>
        <taxon>Eukaryota</taxon>
        <taxon>Sar</taxon>
        <taxon>Alveolata</taxon>
        <taxon>Dinophyceae</taxon>
        <taxon>Suessiales</taxon>
        <taxon>Symbiodiniaceae</taxon>
        <taxon>Durusdinium</taxon>
    </lineage>
</organism>
<dbReference type="Proteomes" id="UP001642484">
    <property type="component" value="Unassembled WGS sequence"/>
</dbReference>
<proteinExistence type="predicted"/>
<gene>
    <name evidence="1" type="ORF">CCMP2556_LOCUS45808</name>
</gene>
<protein>
    <submittedName>
        <fullName evidence="1">Uncharacterized protein</fullName>
    </submittedName>
</protein>
<evidence type="ECO:0000313" key="1">
    <source>
        <dbReference type="EMBL" id="CAK9096329.1"/>
    </source>
</evidence>
<name>A0ABP0R6W7_9DINO</name>